<dbReference type="KEGG" id="cput:CONPUDRAFT_139973"/>
<keyword evidence="2" id="KW-1133">Transmembrane helix</keyword>
<feature type="transmembrane region" description="Helical" evidence="2">
    <location>
        <begin position="13"/>
        <end position="35"/>
    </location>
</feature>
<feature type="transmembrane region" description="Helical" evidence="2">
    <location>
        <begin position="47"/>
        <end position="72"/>
    </location>
</feature>
<reference evidence="4" key="1">
    <citation type="journal article" date="2012" name="Science">
        <title>The Paleozoic origin of enzymatic lignin decomposition reconstructed from 31 fungal genomes.</title>
        <authorList>
            <person name="Floudas D."/>
            <person name="Binder M."/>
            <person name="Riley R."/>
            <person name="Barry K."/>
            <person name="Blanchette R.A."/>
            <person name="Henrissat B."/>
            <person name="Martinez A.T."/>
            <person name="Otillar R."/>
            <person name="Spatafora J.W."/>
            <person name="Yadav J.S."/>
            <person name="Aerts A."/>
            <person name="Benoit I."/>
            <person name="Boyd A."/>
            <person name="Carlson A."/>
            <person name="Copeland A."/>
            <person name="Coutinho P.M."/>
            <person name="de Vries R.P."/>
            <person name="Ferreira P."/>
            <person name="Findley K."/>
            <person name="Foster B."/>
            <person name="Gaskell J."/>
            <person name="Glotzer D."/>
            <person name="Gorecki P."/>
            <person name="Heitman J."/>
            <person name="Hesse C."/>
            <person name="Hori C."/>
            <person name="Igarashi K."/>
            <person name="Jurgens J.A."/>
            <person name="Kallen N."/>
            <person name="Kersten P."/>
            <person name="Kohler A."/>
            <person name="Kuees U."/>
            <person name="Kumar T.K.A."/>
            <person name="Kuo A."/>
            <person name="LaButti K."/>
            <person name="Larrondo L.F."/>
            <person name="Lindquist E."/>
            <person name="Ling A."/>
            <person name="Lombard V."/>
            <person name="Lucas S."/>
            <person name="Lundell T."/>
            <person name="Martin R."/>
            <person name="McLaughlin D.J."/>
            <person name="Morgenstern I."/>
            <person name="Morin E."/>
            <person name="Murat C."/>
            <person name="Nagy L.G."/>
            <person name="Nolan M."/>
            <person name="Ohm R.A."/>
            <person name="Patyshakuliyeva A."/>
            <person name="Rokas A."/>
            <person name="Ruiz-Duenas F.J."/>
            <person name="Sabat G."/>
            <person name="Salamov A."/>
            <person name="Samejima M."/>
            <person name="Schmutz J."/>
            <person name="Slot J.C."/>
            <person name="St John F."/>
            <person name="Stenlid J."/>
            <person name="Sun H."/>
            <person name="Sun S."/>
            <person name="Syed K."/>
            <person name="Tsang A."/>
            <person name="Wiebenga A."/>
            <person name="Young D."/>
            <person name="Pisabarro A."/>
            <person name="Eastwood D.C."/>
            <person name="Martin F."/>
            <person name="Cullen D."/>
            <person name="Grigoriev I.V."/>
            <person name="Hibbett D.S."/>
        </authorList>
    </citation>
    <scope>NUCLEOTIDE SEQUENCE [LARGE SCALE GENOMIC DNA]</scope>
    <source>
        <strain evidence="4">RWD-64-598 SS2</strain>
    </source>
</reference>
<feature type="transmembrane region" description="Helical" evidence="2">
    <location>
        <begin position="125"/>
        <end position="142"/>
    </location>
</feature>
<keyword evidence="2" id="KW-0472">Membrane</keyword>
<dbReference type="GeneID" id="19201425"/>
<dbReference type="Proteomes" id="UP000053558">
    <property type="component" value="Unassembled WGS sequence"/>
</dbReference>
<keyword evidence="4" id="KW-1185">Reference proteome</keyword>
<name>A0A5M3MA11_CONPW</name>
<dbReference type="OMA" id="NIVPWIT"/>
<evidence type="ECO:0000313" key="3">
    <source>
        <dbReference type="EMBL" id="EIW75475.1"/>
    </source>
</evidence>
<dbReference type="RefSeq" id="XP_007774197.1">
    <property type="nucleotide sequence ID" value="XM_007776007.1"/>
</dbReference>
<dbReference type="AlphaFoldDB" id="A0A5M3MA11"/>
<feature type="transmembrane region" description="Helical" evidence="2">
    <location>
        <begin position="162"/>
        <end position="187"/>
    </location>
</feature>
<feature type="transmembrane region" description="Helical" evidence="2">
    <location>
        <begin position="208"/>
        <end position="229"/>
    </location>
</feature>
<dbReference type="EMBL" id="JH711588">
    <property type="protein sequence ID" value="EIW75475.1"/>
    <property type="molecule type" value="Genomic_DNA"/>
</dbReference>
<dbReference type="OrthoDB" id="3354175at2759"/>
<keyword evidence="2" id="KW-0812">Transmembrane</keyword>
<organism evidence="3 4">
    <name type="scientific">Coniophora puteana (strain RWD-64-598)</name>
    <name type="common">Brown rot fungus</name>
    <dbReference type="NCBI Taxonomy" id="741705"/>
    <lineage>
        <taxon>Eukaryota</taxon>
        <taxon>Fungi</taxon>
        <taxon>Dikarya</taxon>
        <taxon>Basidiomycota</taxon>
        <taxon>Agaricomycotina</taxon>
        <taxon>Agaricomycetes</taxon>
        <taxon>Agaricomycetidae</taxon>
        <taxon>Boletales</taxon>
        <taxon>Coniophorineae</taxon>
        <taxon>Coniophoraceae</taxon>
        <taxon>Coniophora</taxon>
    </lineage>
</organism>
<feature type="transmembrane region" description="Helical" evidence="2">
    <location>
        <begin position="92"/>
        <end position="113"/>
    </location>
</feature>
<feature type="region of interest" description="Disordered" evidence="1">
    <location>
        <begin position="320"/>
        <end position="344"/>
    </location>
</feature>
<feature type="transmembrane region" description="Helical" evidence="2">
    <location>
        <begin position="235"/>
        <end position="258"/>
    </location>
</feature>
<evidence type="ECO:0000256" key="1">
    <source>
        <dbReference type="SAM" id="MobiDB-lite"/>
    </source>
</evidence>
<proteinExistence type="predicted"/>
<gene>
    <name evidence="3" type="ORF">CONPUDRAFT_139973</name>
</gene>
<protein>
    <submittedName>
        <fullName evidence="3">Uncharacterized protein</fullName>
    </submittedName>
</protein>
<comment type="caution">
    <text evidence="3">The sequence shown here is derived from an EMBL/GenBank/DDBJ whole genome shotgun (WGS) entry which is preliminary data.</text>
</comment>
<evidence type="ECO:0000313" key="4">
    <source>
        <dbReference type="Proteomes" id="UP000053558"/>
    </source>
</evidence>
<sequence length="344" mass="38109">MAISLEEATLVSLFVQCILYGIFSIMLMVSTYVLLQRRAVNPNVSKWILAGAPLMFLLATIHVSTDLARVIIAFIQNPSNTFNILNSSASTIYLLKTSIFIIQTWLGDGFMIYRMYLAWNGAKRVVVPIYFAYLGSIIVSIGTLHACATKATEASIFSLRNWVYGCFAMTLAVNLTCTVLIAVRILYFVKLTRNISVHGRNPASAAVIVIESGALYSICLIFLLALFGLENFAQYIALDAIVPMVGIVFTMITVRVGLGMSFQHETTQRNTTRRSRRAPLVFNHVNNTTAFSQELTKPTPALAINVSRVTHTDVEDREYPLKSGGLIQSPSADSQELEESRYLP</sequence>
<accession>A0A5M3MA11</accession>
<evidence type="ECO:0000256" key="2">
    <source>
        <dbReference type="SAM" id="Phobius"/>
    </source>
</evidence>